<dbReference type="RefSeq" id="WP_150555583.1">
    <property type="nucleotide sequence ID" value="NZ_CABPSC010000007.1"/>
</dbReference>
<evidence type="ECO:0000256" key="1">
    <source>
        <dbReference type="PROSITE-ProRule" id="PRU00409"/>
    </source>
</evidence>
<dbReference type="PROSITE" id="PS50975">
    <property type="entry name" value="ATP_GRASP"/>
    <property type="match status" value="1"/>
</dbReference>
<reference evidence="3 4" key="1">
    <citation type="submission" date="2019-08" db="EMBL/GenBank/DDBJ databases">
        <authorList>
            <person name="Peeters C."/>
        </authorList>
    </citation>
    <scope>NUCLEOTIDE SEQUENCE [LARGE SCALE GENOMIC DNA]</scope>
    <source>
        <strain evidence="3 4">LMG 31109</strain>
    </source>
</reference>
<organism evidence="3 4">
    <name type="scientific">Pandoraea nosoerga</name>
    <dbReference type="NCBI Taxonomy" id="2508296"/>
    <lineage>
        <taxon>Bacteria</taxon>
        <taxon>Pseudomonadati</taxon>
        <taxon>Pseudomonadota</taxon>
        <taxon>Betaproteobacteria</taxon>
        <taxon>Burkholderiales</taxon>
        <taxon>Burkholderiaceae</taxon>
        <taxon>Pandoraea</taxon>
    </lineage>
</organism>
<evidence type="ECO:0000259" key="2">
    <source>
        <dbReference type="PROSITE" id="PS50975"/>
    </source>
</evidence>
<feature type="domain" description="ATP-grasp" evidence="2">
    <location>
        <begin position="113"/>
        <end position="283"/>
    </location>
</feature>
<dbReference type="InterPro" id="IPR013815">
    <property type="entry name" value="ATP_grasp_subdomain_1"/>
</dbReference>
<dbReference type="EMBL" id="CABPSC010000007">
    <property type="protein sequence ID" value="VVE03019.1"/>
    <property type="molecule type" value="Genomic_DNA"/>
</dbReference>
<gene>
    <name evidence="3" type="ORF">PNO31109_02218</name>
</gene>
<accession>A0A5E4UVC1</accession>
<keyword evidence="1" id="KW-0067">ATP-binding</keyword>
<keyword evidence="1" id="KW-0547">Nucleotide-binding</keyword>
<dbReference type="AlphaFoldDB" id="A0A5E4UVC1"/>
<evidence type="ECO:0000313" key="3">
    <source>
        <dbReference type="EMBL" id="VVE03019.1"/>
    </source>
</evidence>
<proteinExistence type="predicted"/>
<name>A0A5E4UVC1_9BURK</name>
<dbReference type="InterPro" id="IPR011761">
    <property type="entry name" value="ATP-grasp"/>
</dbReference>
<dbReference type="Gene3D" id="3.40.50.20">
    <property type="match status" value="1"/>
</dbReference>
<keyword evidence="4" id="KW-1185">Reference proteome</keyword>
<dbReference type="Proteomes" id="UP000367825">
    <property type="component" value="Unassembled WGS sequence"/>
</dbReference>
<dbReference type="Gene3D" id="3.30.470.20">
    <property type="entry name" value="ATP-grasp fold, B domain"/>
    <property type="match status" value="1"/>
</dbReference>
<dbReference type="Pfam" id="PF15632">
    <property type="entry name" value="ATPgrasp_Ter"/>
    <property type="match status" value="1"/>
</dbReference>
<sequence length="309" mass="34085">MPNIALLGGARRVTLAEQIDSLLQPQGGARFYSLERSEDFYPISAVAEVVAAPKFKDADFDIYLSEFLKMRRASVLGCMDAAIPSIARLAGKDFGGGRIVGPSLQGAEISLNKALTSEFCEQVSIRHPRRYFSNLKEKITVIAKPIEGFGGKGIHILGPDQHHLLSGLESTHIIQELIRGAETTHDLYIDEKGNVHASSRDRLAVIDGEVDHCVVRQPRESEMAVFDKIARSGLFWGPLTVQTFQSDSGETVLIEINARLGGGVTASIAAGFPVIELFVEESFGISLPRREFRPLEMKRARRDFYRFIA</sequence>
<dbReference type="SUPFAM" id="SSF56059">
    <property type="entry name" value="Glutathione synthetase ATP-binding domain-like"/>
    <property type="match status" value="1"/>
</dbReference>
<protein>
    <recommendedName>
        <fullName evidence="2">ATP-grasp domain-containing protein</fullName>
    </recommendedName>
</protein>
<dbReference type="Gene3D" id="3.30.1490.20">
    <property type="entry name" value="ATP-grasp fold, A domain"/>
    <property type="match status" value="1"/>
</dbReference>
<evidence type="ECO:0000313" key="4">
    <source>
        <dbReference type="Proteomes" id="UP000367825"/>
    </source>
</evidence>
<dbReference type="OrthoDB" id="9803907at2"/>
<dbReference type="GO" id="GO:0005524">
    <property type="term" value="F:ATP binding"/>
    <property type="evidence" value="ECO:0007669"/>
    <property type="project" value="UniProtKB-UniRule"/>
</dbReference>
<dbReference type="GO" id="GO:0046872">
    <property type="term" value="F:metal ion binding"/>
    <property type="evidence" value="ECO:0007669"/>
    <property type="project" value="InterPro"/>
</dbReference>